<sequence length="29" mass="3373">MNVGLHCLCNQLIVWMCQSILSLELQVRK</sequence>
<proteinExistence type="predicted"/>
<reference evidence="1" key="1">
    <citation type="submission" date="2018-02" db="EMBL/GenBank/DDBJ databases">
        <title>Rhizophora mucronata_Transcriptome.</title>
        <authorList>
            <person name="Meera S.P."/>
            <person name="Sreeshan A."/>
            <person name="Augustine A."/>
        </authorList>
    </citation>
    <scope>NUCLEOTIDE SEQUENCE</scope>
    <source>
        <tissue evidence="1">Leaf</tissue>
    </source>
</reference>
<protein>
    <submittedName>
        <fullName evidence="1">Uncharacterized protein</fullName>
    </submittedName>
</protein>
<organism evidence="1">
    <name type="scientific">Rhizophora mucronata</name>
    <name type="common">Asiatic mangrove</name>
    <dbReference type="NCBI Taxonomy" id="61149"/>
    <lineage>
        <taxon>Eukaryota</taxon>
        <taxon>Viridiplantae</taxon>
        <taxon>Streptophyta</taxon>
        <taxon>Embryophyta</taxon>
        <taxon>Tracheophyta</taxon>
        <taxon>Spermatophyta</taxon>
        <taxon>Magnoliopsida</taxon>
        <taxon>eudicotyledons</taxon>
        <taxon>Gunneridae</taxon>
        <taxon>Pentapetalae</taxon>
        <taxon>rosids</taxon>
        <taxon>fabids</taxon>
        <taxon>Malpighiales</taxon>
        <taxon>Rhizophoraceae</taxon>
        <taxon>Rhizophora</taxon>
    </lineage>
</organism>
<name>A0A2P2PTI6_RHIMU</name>
<dbReference type="EMBL" id="GGEC01077576">
    <property type="protein sequence ID" value="MBX58060.1"/>
    <property type="molecule type" value="Transcribed_RNA"/>
</dbReference>
<dbReference type="AlphaFoldDB" id="A0A2P2PTI6"/>
<accession>A0A2P2PTI6</accession>
<evidence type="ECO:0000313" key="1">
    <source>
        <dbReference type="EMBL" id="MBX58060.1"/>
    </source>
</evidence>